<proteinExistence type="predicted"/>
<gene>
    <name evidence="2" type="ORF">EDD19_108123</name>
</gene>
<dbReference type="EMBL" id="SMCX01000008">
    <property type="protein sequence ID" value="TCW24187.1"/>
    <property type="molecule type" value="Genomic_DNA"/>
</dbReference>
<sequence>MPWKGRLGHGTCAGVTAEDIRITLVAMERKIEGRDVTESQIDKWVDEAEKGYDPEWLRPRMGRPVRAGGTSKVVPVRLTDAELEAVMARAEREHLNRSDAIRRALAEWASAS</sequence>
<dbReference type="Pfam" id="PF01402">
    <property type="entry name" value="RHH_1"/>
    <property type="match status" value="1"/>
</dbReference>
<organism evidence="2 3">
    <name type="scientific">Dietzia cinnamea</name>
    <dbReference type="NCBI Taxonomy" id="321318"/>
    <lineage>
        <taxon>Bacteria</taxon>
        <taxon>Bacillati</taxon>
        <taxon>Actinomycetota</taxon>
        <taxon>Actinomycetes</taxon>
        <taxon>Mycobacteriales</taxon>
        <taxon>Dietziaceae</taxon>
        <taxon>Dietzia</taxon>
    </lineage>
</organism>
<accession>A0A4R3ZV15</accession>
<feature type="domain" description="Ribbon-helix-helix protein CopG" evidence="1">
    <location>
        <begin position="72"/>
        <end position="108"/>
    </location>
</feature>
<comment type="caution">
    <text evidence="2">The sequence shown here is derived from an EMBL/GenBank/DDBJ whole genome shotgun (WGS) entry which is preliminary data.</text>
</comment>
<dbReference type="InterPro" id="IPR002145">
    <property type="entry name" value="CopG"/>
</dbReference>
<evidence type="ECO:0000259" key="1">
    <source>
        <dbReference type="Pfam" id="PF01402"/>
    </source>
</evidence>
<protein>
    <submittedName>
        <fullName evidence="2">Ribbon-helix-helix CopG family protein</fullName>
    </submittedName>
</protein>
<reference evidence="2 3" key="1">
    <citation type="submission" date="2019-03" db="EMBL/GenBank/DDBJ databases">
        <title>Root nodule microbial communities of legume samples collected from USA, Mexico and Botswana.</title>
        <authorList>
            <person name="Hirsch A."/>
        </authorList>
    </citation>
    <scope>NUCLEOTIDE SEQUENCE [LARGE SCALE GENOMIC DNA]</scope>
    <source>
        <strain evidence="2 3">55</strain>
    </source>
</reference>
<name>A0A4R3ZV15_9ACTN</name>
<dbReference type="GO" id="GO:0006355">
    <property type="term" value="P:regulation of DNA-templated transcription"/>
    <property type="evidence" value="ECO:0007669"/>
    <property type="project" value="InterPro"/>
</dbReference>
<dbReference type="AlphaFoldDB" id="A0A4R3ZV15"/>
<dbReference type="Proteomes" id="UP000295805">
    <property type="component" value="Unassembled WGS sequence"/>
</dbReference>
<evidence type="ECO:0000313" key="3">
    <source>
        <dbReference type="Proteomes" id="UP000295805"/>
    </source>
</evidence>
<evidence type="ECO:0000313" key="2">
    <source>
        <dbReference type="EMBL" id="TCW24187.1"/>
    </source>
</evidence>